<dbReference type="InterPro" id="IPR050950">
    <property type="entry name" value="HTH-type_LysR_regulators"/>
</dbReference>
<dbReference type="OrthoDB" id="464481at2"/>
<dbReference type="PANTHER" id="PTHR30419:SF8">
    <property type="entry name" value="NITROGEN ASSIMILATION TRANSCRIPTIONAL ACTIVATOR-RELATED"/>
    <property type="match status" value="1"/>
</dbReference>
<dbReference type="Gene3D" id="3.40.190.290">
    <property type="match status" value="1"/>
</dbReference>
<dbReference type="PANTHER" id="PTHR30419">
    <property type="entry name" value="HTH-TYPE TRANSCRIPTIONAL REGULATOR YBHD"/>
    <property type="match status" value="1"/>
</dbReference>
<dbReference type="FunFam" id="1.10.10.10:FF:000001">
    <property type="entry name" value="LysR family transcriptional regulator"/>
    <property type="match status" value="1"/>
</dbReference>
<keyword evidence="3" id="KW-0238">DNA-binding</keyword>
<protein>
    <submittedName>
        <fullName evidence="6">LysR family transcriptional regulator</fullName>
    </submittedName>
</protein>
<keyword evidence="7" id="KW-1185">Reference proteome</keyword>
<evidence type="ECO:0000256" key="4">
    <source>
        <dbReference type="ARBA" id="ARBA00023163"/>
    </source>
</evidence>
<evidence type="ECO:0000259" key="5">
    <source>
        <dbReference type="PROSITE" id="PS50931"/>
    </source>
</evidence>
<name>A0A4R3V9C5_9BURK</name>
<evidence type="ECO:0000256" key="1">
    <source>
        <dbReference type="ARBA" id="ARBA00009437"/>
    </source>
</evidence>
<feature type="domain" description="HTH lysR-type" evidence="5">
    <location>
        <begin position="1"/>
        <end position="58"/>
    </location>
</feature>
<dbReference type="GO" id="GO:0005829">
    <property type="term" value="C:cytosol"/>
    <property type="evidence" value="ECO:0007669"/>
    <property type="project" value="TreeGrafter"/>
</dbReference>
<dbReference type="InterPro" id="IPR005119">
    <property type="entry name" value="LysR_subst-bd"/>
</dbReference>
<dbReference type="SUPFAM" id="SSF46785">
    <property type="entry name" value="Winged helix' DNA-binding domain"/>
    <property type="match status" value="1"/>
</dbReference>
<dbReference type="Pfam" id="PF03466">
    <property type="entry name" value="LysR_substrate"/>
    <property type="match status" value="1"/>
</dbReference>
<dbReference type="Proteomes" id="UP000294692">
    <property type="component" value="Unassembled WGS sequence"/>
</dbReference>
<dbReference type="EMBL" id="SMBX01000003">
    <property type="protein sequence ID" value="TCV00571.1"/>
    <property type="molecule type" value="Genomic_DNA"/>
</dbReference>
<dbReference type="Gene3D" id="1.10.10.10">
    <property type="entry name" value="Winged helix-like DNA-binding domain superfamily/Winged helix DNA-binding domain"/>
    <property type="match status" value="1"/>
</dbReference>
<evidence type="ECO:0000256" key="3">
    <source>
        <dbReference type="ARBA" id="ARBA00023125"/>
    </source>
</evidence>
<dbReference type="PROSITE" id="PS50931">
    <property type="entry name" value="HTH_LYSR"/>
    <property type="match status" value="1"/>
</dbReference>
<reference evidence="6 7" key="1">
    <citation type="submission" date="2019-03" db="EMBL/GenBank/DDBJ databases">
        <title>Genomic Encyclopedia of Type Strains, Phase IV (KMG-IV): sequencing the most valuable type-strain genomes for metagenomic binning, comparative biology and taxonomic classification.</title>
        <authorList>
            <person name="Goeker M."/>
        </authorList>
    </citation>
    <scope>NUCLEOTIDE SEQUENCE [LARGE SCALE GENOMIC DNA]</scope>
    <source>
        <strain evidence="6 7">DSM 100048</strain>
    </source>
</reference>
<dbReference type="RefSeq" id="WP_132475195.1">
    <property type="nucleotide sequence ID" value="NZ_SMBX01000003.1"/>
</dbReference>
<dbReference type="GO" id="GO:0003700">
    <property type="term" value="F:DNA-binding transcription factor activity"/>
    <property type="evidence" value="ECO:0007669"/>
    <property type="project" value="InterPro"/>
</dbReference>
<evidence type="ECO:0000256" key="2">
    <source>
        <dbReference type="ARBA" id="ARBA00023015"/>
    </source>
</evidence>
<keyword evidence="2" id="KW-0805">Transcription regulation</keyword>
<sequence length="303" mass="33106">MQSLAFKYFMEVAKRGSLSAASESLGVAISAISRQISHLEQRVGAALFERGVRGMVLTLAGQVLLTHAQRQVLETEAALQEISKLQGMEQSHIRIACSQGLANEMVPKAIADFQRLRPGTTFALWGGGAAGASDRVAMGESDMAITFSTRPVSNVTVHYAHRSPALAVMHKNHPLAQRSRLSLMELKEYPIALTDASTSTRKLFDMACNMNGLQIEPILNSNYAEALHAYVRNGLGVLFASYVSIADRLARNDLVAIPVTDAEMHSRSVQVQLMKGRLLPSAIKEFIDLIVRDLEEKGRAEPH</sequence>
<dbReference type="InterPro" id="IPR000847">
    <property type="entry name" value="LysR_HTH_N"/>
</dbReference>
<proteinExistence type="inferred from homology"/>
<dbReference type="SUPFAM" id="SSF53850">
    <property type="entry name" value="Periplasmic binding protein-like II"/>
    <property type="match status" value="1"/>
</dbReference>
<keyword evidence="4" id="KW-0804">Transcription</keyword>
<dbReference type="Pfam" id="PF00126">
    <property type="entry name" value="HTH_1"/>
    <property type="match status" value="1"/>
</dbReference>
<dbReference type="InterPro" id="IPR036388">
    <property type="entry name" value="WH-like_DNA-bd_sf"/>
</dbReference>
<comment type="caution">
    <text evidence="6">The sequence shown here is derived from an EMBL/GenBank/DDBJ whole genome shotgun (WGS) entry which is preliminary data.</text>
</comment>
<dbReference type="AlphaFoldDB" id="A0A4R3V9C5"/>
<comment type="similarity">
    <text evidence="1">Belongs to the LysR transcriptional regulatory family.</text>
</comment>
<dbReference type="GO" id="GO:0003677">
    <property type="term" value="F:DNA binding"/>
    <property type="evidence" value="ECO:0007669"/>
    <property type="project" value="UniProtKB-KW"/>
</dbReference>
<accession>A0A4R3V9C5</accession>
<organism evidence="6 7">
    <name type="scientific">Paracandidimonas soli</name>
    <dbReference type="NCBI Taxonomy" id="1917182"/>
    <lineage>
        <taxon>Bacteria</taxon>
        <taxon>Pseudomonadati</taxon>
        <taxon>Pseudomonadota</taxon>
        <taxon>Betaproteobacteria</taxon>
        <taxon>Burkholderiales</taxon>
        <taxon>Alcaligenaceae</taxon>
        <taxon>Paracandidimonas</taxon>
    </lineage>
</organism>
<evidence type="ECO:0000313" key="7">
    <source>
        <dbReference type="Proteomes" id="UP000294692"/>
    </source>
</evidence>
<gene>
    <name evidence="6" type="ORF">EV686_103152</name>
</gene>
<dbReference type="InterPro" id="IPR036390">
    <property type="entry name" value="WH_DNA-bd_sf"/>
</dbReference>
<evidence type="ECO:0000313" key="6">
    <source>
        <dbReference type="EMBL" id="TCV00571.1"/>
    </source>
</evidence>